<dbReference type="RefSeq" id="WP_268881427.1">
    <property type="nucleotide sequence ID" value="NZ_CP114029.1"/>
</dbReference>
<dbReference type="InterPro" id="IPR052712">
    <property type="entry name" value="Acid_resist_chaperone_HdeD"/>
</dbReference>
<dbReference type="Proteomes" id="UP001164020">
    <property type="component" value="Chromosome"/>
</dbReference>
<protein>
    <submittedName>
        <fullName evidence="3">HdeD family acid-resistance protein</fullName>
    </submittedName>
</protein>
<feature type="transmembrane region" description="Helical" evidence="2">
    <location>
        <begin position="154"/>
        <end position="173"/>
    </location>
</feature>
<gene>
    <name evidence="3" type="ORF">OH818_01230</name>
</gene>
<feature type="transmembrane region" description="Helical" evidence="2">
    <location>
        <begin position="179"/>
        <end position="203"/>
    </location>
</feature>
<reference evidence="3" key="1">
    <citation type="submission" date="2022-12" db="EMBL/GenBank/DDBJ databases">
        <title>Jiella pelagia sp. nov., isolated from phosphonate enriched culture of Northwest Pacific surface seawater.</title>
        <authorList>
            <person name="Shin D.Y."/>
            <person name="Hwang C.Y."/>
        </authorList>
    </citation>
    <scope>NUCLEOTIDE SEQUENCE</scope>
    <source>
        <strain evidence="3">HL-NP1</strain>
    </source>
</reference>
<dbReference type="PANTHER" id="PTHR34989">
    <property type="entry name" value="PROTEIN HDED"/>
    <property type="match status" value="1"/>
</dbReference>
<feature type="transmembrane region" description="Helical" evidence="2">
    <location>
        <begin position="43"/>
        <end position="65"/>
    </location>
</feature>
<evidence type="ECO:0000313" key="4">
    <source>
        <dbReference type="Proteomes" id="UP001164020"/>
    </source>
</evidence>
<feature type="transmembrane region" description="Helical" evidence="2">
    <location>
        <begin position="71"/>
        <end position="89"/>
    </location>
</feature>
<feature type="transmembrane region" description="Helical" evidence="2">
    <location>
        <begin position="96"/>
        <end position="116"/>
    </location>
</feature>
<keyword evidence="2" id="KW-1133">Transmembrane helix</keyword>
<dbReference type="PANTHER" id="PTHR34989:SF1">
    <property type="entry name" value="PROTEIN HDED"/>
    <property type="match status" value="1"/>
</dbReference>
<evidence type="ECO:0000256" key="2">
    <source>
        <dbReference type="SAM" id="Phobius"/>
    </source>
</evidence>
<keyword evidence="2" id="KW-0472">Membrane</keyword>
<feature type="transmembrane region" description="Helical" evidence="2">
    <location>
        <begin position="122"/>
        <end position="142"/>
    </location>
</feature>
<keyword evidence="4" id="KW-1185">Reference proteome</keyword>
<evidence type="ECO:0000313" key="3">
    <source>
        <dbReference type="EMBL" id="WAP68990.1"/>
    </source>
</evidence>
<organism evidence="3 4">
    <name type="scientific">Jiella pelagia</name>
    <dbReference type="NCBI Taxonomy" id="2986949"/>
    <lineage>
        <taxon>Bacteria</taxon>
        <taxon>Pseudomonadati</taxon>
        <taxon>Pseudomonadota</taxon>
        <taxon>Alphaproteobacteria</taxon>
        <taxon>Hyphomicrobiales</taxon>
        <taxon>Aurantimonadaceae</taxon>
        <taxon>Jiella</taxon>
    </lineage>
</organism>
<proteinExistence type="predicted"/>
<dbReference type="Pfam" id="PF03729">
    <property type="entry name" value="DUF308"/>
    <property type="match status" value="1"/>
</dbReference>
<name>A0ABY7C585_9HYPH</name>
<keyword evidence="2" id="KW-0812">Transmembrane</keyword>
<evidence type="ECO:0000256" key="1">
    <source>
        <dbReference type="SAM" id="MobiDB-lite"/>
    </source>
</evidence>
<accession>A0ABY7C585</accession>
<feature type="region of interest" description="Disordered" evidence="1">
    <location>
        <begin position="1"/>
        <end position="23"/>
    </location>
</feature>
<dbReference type="EMBL" id="CP114029">
    <property type="protein sequence ID" value="WAP68990.1"/>
    <property type="molecule type" value="Genomic_DNA"/>
</dbReference>
<dbReference type="InterPro" id="IPR005325">
    <property type="entry name" value="DUF308_memb"/>
</dbReference>
<sequence length="214" mass="22873">MAREFRPNGRATGGLAGNSASNEAKQREAVKAVQRHLHDHWKYYTFQGALMIVVGILALLVPFAATLATTLFFGWLLILGGVIGCVAAFRSKEAPGFWSSLLLALLSVVLGGVIIYDPLAGSVTLTWLLAAFFFLSGLFNFSIARAVRLSTTRFWLVVVSGVIDIVLAVFLILGLPGTAIWAIGVFLGISFITSGFGLLFSALDARNNPPASRA</sequence>